<gene>
    <name evidence="2" type="ORF">C942_02367</name>
</gene>
<keyword evidence="3" id="KW-1185">Reference proteome</keyword>
<dbReference type="NCBIfam" id="TIGR03501">
    <property type="entry name" value="GlyGly_CTERM"/>
    <property type="match status" value="1"/>
</dbReference>
<dbReference type="OrthoDB" id="6395565at2"/>
<reference evidence="2 3" key="1">
    <citation type="submission" date="2012-12" db="EMBL/GenBank/DDBJ databases">
        <title>Genome Assembly of Photobacterium sp. AK15.</title>
        <authorList>
            <person name="Khatri I."/>
            <person name="Vaidya B."/>
            <person name="Srinivas T.N.R."/>
            <person name="Subramanian S."/>
            <person name="Pinnaka A."/>
        </authorList>
    </citation>
    <scope>NUCLEOTIDE SEQUENCE [LARGE SCALE GENOMIC DNA]</scope>
    <source>
        <strain evidence="2 3">AK15</strain>
    </source>
</reference>
<dbReference type="InterPro" id="IPR020008">
    <property type="entry name" value="GlyGly_CTERM"/>
</dbReference>
<accession>L8JAH5</accession>
<keyword evidence="1" id="KW-0732">Signal</keyword>
<evidence type="ECO:0008006" key="4">
    <source>
        <dbReference type="Google" id="ProtNLM"/>
    </source>
</evidence>
<dbReference type="RefSeq" id="WP_007467858.1">
    <property type="nucleotide sequence ID" value="NZ_AMZO01000025.1"/>
</dbReference>
<comment type="caution">
    <text evidence="2">The sequence shown here is derived from an EMBL/GenBank/DDBJ whole genome shotgun (WGS) entry which is preliminary data.</text>
</comment>
<feature type="chain" id="PRO_5003992912" description="GlyGly-CTERM sorting domain-containing protein" evidence="1">
    <location>
        <begin position="24"/>
        <end position="692"/>
    </location>
</feature>
<evidence type="ECO:0000313" key="3">
    <source>
        <dbReference type="Proteomes" id="UP000011134"/>
    </source>
</evidence>
<dbReference type="Pfam" id="PF11949">
    <property type="entry name" value="DUF3466"/>
    <property type="match status" value="1"/>
</dbReference>
<dbReference type="Proteomes" id="UP000011134">
    <property type="component" value="Unassembled WGS sequence"/>
</dbReference>
<proteinExistence type="predicted"/>
<dbReference type="AlphaFoldDB" id="L8JAH5"/>
<dbReference type="EMBL" id="AMZO01000025">
    <property type="protein sequence ID" value="ELR64554.1"/>
    <property type="molecule type" value="Genomic_DNA"/>
</dbReference>
<evidence type="ECO:0000313" key="2">
    <source>
        <dbReference type="EMBL" id="ELR64554.1"/>
    </source>
</evidence>
<organism evidence="2 3">
    <name type="scientific">Photobacterium marinum</name>
    <dbReference type="NCBI Taxonomy" id="1056511"/>
    <lineage>
        <taxon>Bacteria</taxon>
        <taxon>Pseudomonadati</taxon>
        <taxon>Pseudomonadota</taxon>
        <taxon>Gammaproteobacteria</taxon>
        <taxon>Vibrionales</taxon>
        <taxon>Vibrionaceae</taxon>
        <taxon>Photobacterium</taxon>
    </lineage>
</organism>
<dbReference type="InterPro" id="IPR022562">
    <property type="entry name" value="DUF3466"/>
</dbReference>
<evidence type="ECO:0000256" key="1">
    <source>
        <dbReference type="SAM" id="SignalP"/>
    </source>
</evidence>
<dbReference type="PATRIC" id="fig|1056511.3.peg.3442"/>
<sequence length="692" mass="75623">MQQKTLKLSTLAILIAGATQANAAVYKVVEVDQQKLAESDVIAQGYENKSLNDRVETYAEAIEASTGLNCFDSGAGCTDDKFKVVGESRVGTDGINYRDEVAFTYDNYHEVNDYSGFLSYCNQNIGFNTCDIWANQQYYGLDYNTTAANDGSGYGGLHREHLAWNKGYFANALPFAEQSDGSLKRVENFSSTRDNYLAKDQLGNIVDTHQTANGVVSGLGKLSAEDYTFGVTSSAYFYNGSRYARQFNKRGFLNLGSDEFVLNPPSTVSTLVTNMGQTIASDAVELDDGLGNKKLLVVGSSAFSKANFDDERKLPDSDNDGFDLNTSTFKTCGTGDVNFLYANRECQHAVFATDAAFWVVDSSTTTSPEAKFLANRVDRNGNAYTALDPDENDRSFQGAARAVAIVDNKPVVVGYSTDSVGDNSNNNNNADFYAISASIYTPVDNFDLSKDNQWERKLIPGLNIKQGDRTYRYTIATDINTKNQVVGVAKSYNSQNRSYAEKMFVYDNTNDSLKFLDSSIDSSVFFNGYNGFAASINNNGQLVGWIDSETANQVDGRIRRQRAFTYMASEDIANSPLKANKAWLLDDLTYSSDVSDTVATVNNAFRIAHATDINDAGVISATAFKCDGGYSSATQGAQCASTERVVAVKLVPIPDGTIQQRPEDNSIIEREGASFGLFGLTLLGLFGFRRRK</sequence>
<protein>
    <recommendedName>
        <fullName evidence="4">GlyGly-CTERM sorting domain-containing protein</fullName>
    </recommendedName>
</protein>
<feature type="signal peptide" evidence="1">
    <location>
        <begin position="1"/>
        <end position="23"/>
    </location>
</feature>
<name>L8JAH5_9GAMM</name>